<dbReference type="Pfam" id="PF04965">
    <property type="entry name" value="GPW_gp25"/>
    <property type="match status" value="1"/>
</dbReference>
<dbReference type="NCBIfam" id="TIGR03357">
    <property type="entry name" value="VI_zyme"/>
    <property type="match status" value="1"/>
</dbReference>
<evidence type="ECO:0000259" key="1">
    <source>
        <dbReference type="Pfam" id="PF04965"/>
    </source>
</evidence>
<keyword evidence="3" id="KW-1185">Reference proteome</keyword>
<gene>
    <name evidence="2" type="primary">tssE</name>
    <name evidence="2" type="ORF">H7965_19780</name>
</gene>
<dbReference type="PANTHER" id="PTHR38595:SF1">
    <property type="entry name" value="TYPE VI SECRETION SYSTEM COMPONENT TSSE1"/>
    <property type="match status" value="1"/>
</dbReference>
<evidence type="ECO:0000313" key="2">
    <source>
        <dbReference type="EMBL" id="MBC4017553.1"/>
    </source>
</evidence>
<sequence>MVEFTSREHLQPSLLDRLTDNAPDRLQDPPDQQSLTITQLRQGVLRDLGWLFATTRLEALESLDLAPEAARSVINYGLPGFTGLTHSGGRAAGLEAAITEAIRVFEPRILPETLRVRLRGMQADNPDGALVFEIHGELWAQPVPLRILLETSIEPETQNVSVVESRKRG</sequence>
<dbReference type="SUPFAM" id="SSF160719">
    <property type="entry name" value="gpW/gp25-like"/>
    <property type="match status" value="1"/>
</dbReference>
<dbReference type="AlphaFoldDB" id="A0A9X0R344"/>
<name>A0A9X0R344_9PROT</name>
<feature type="domain" description="IraD/Gp25-like" evidence="1">
    <location>
        <begin position="39"/>
        <end position="142"/>
    </location>
</feature>
<accession>A0A9X0R344</accession>
<dbReference type="PANTHER" id="PTHR38595">
    <property type="entry name" value="CYTOPLASMIC PROTEIN-RELATED"/>
    <property type="match status" value="1"/>
</dbReference>
<dbReference type="InterPro" id="IPR007048">
    <property type="entry name" value="IraD/Gp25-like"/>
</dbReference>
<organism evidence="2 3">
    <name type="scientific">Siccirubricoccus deserti</name>
    <dbReference type="NCBI Taxonomy" id="2013562"/>
    <lineage>
        <taxon>Bacteria</taxon>
        <taxon>Pseudomonadati</taxon>
        <taxon>Pseudomonadota</taxon>
        <taxon>Alphaproteobacteria</taxon>
        <taxon>Acetobacterales</taxon>
        <taxon>Roseomonadaceae</taxon>
        <taxon>Siccirubricoccus</taxon>
    </lineage>
</organism>
<evidence type="ECO:0000313" key="3">
    <source>
        <dbReference type="Proteomes" id="UP000600101"/>
    </source>
</evidence>
<dbReference type="RefSeq" id="WP_186772311.1">
    <property type="nucleotide sequence ID" value="NZ_JACOMF010000030.1"/>
</dbReference>
<reference evidence="2" key="1">
    <citation type="submission" date="2020-08" db="EMBL/GenBank/DDBJ databases">
        <authorList>
            <person name="Hu Y."/>
            <person name="Nguyen S.V."/>
            <person name="Li F."/>
            <person name="Fanning S."/>
        </authorList>
    </citation>
    <scope>NUCLEOTIDE SEQUENCE</scope>
    <source>
        <strain evidence="2">SYSU D8009</strain>
    </source>
</reference>
<protein>
    <submittedName>
        <fullName evidence="2">Type VI secretion system baseplate subunit TssE</fullName>
    </submittedName>
</protein>
<proteinExistence type="predicted"/>
<dbReference type="InterPro" id="IPR017737">
    <property type="entry name" value="TssE1-like"/>
</dbReference>
<dbReference type="EMBL" id="JACOMF010000030">
    <property type="protein sequence ID" value="MBC4017553.1"/>
    <property type="molecule type" value="Genomic_DNA"/>
</dbReference>
<dbReference type="InterPro" id="IPR053176">
    <property type="entry name" value="T6SS_TssE1-like"/>
</dbReference>
<comment type="caution">
    <text evidence="2">The sequence shown here is derived from an EMBL/GenBank/DDBJ whole genome shotgun (WGS) entry which is preliminary data.</text>
</comment>
<dbReference type="Proteomes" id="UP000600101">
    <property type="component" value="Unassembled WGS sequence"/>
</dbReference>